<dbReference type="PROSITE" id="PS00523">
    <property type="entry name" value="SULFATASE_1"/>
    <property type="match status" value="1"/>
</dbReference>
<reference evidence="7" key="1">
    <citation type="journal article" date="2019" name="Int. J. Syst. Evol. Microbiol.">
        <title>The Global Catalogue of Microorganisms (GCM) 10K type strain sequencing project: providing services to taxonomists for standard genome sequencing and annotation.</title>
        <authorList>
            <consortium name="The Broad Institute Genomics Platform"/>
            <consortium name="The Broad Institute Genome Sequencing Center for Infectious Disease"/>
            <person name="Wu L."/>
            <person name="Ma J."/>
        </authorList>
    </citation>
    <scope>NUCLEOTIDE SEQUENCE [LARGE SCALE GENOMIC DNA]</scope>
    <source>
        <strain evidence="7">CCUG 64793</strain>
    </source>
</reference>
<evidence type="ECO:0000256" key="3">
    <source>
        <dbReference type="ARBA" id="ARBA00022801"/>
    </source>
</evidence>
<dbReference type="InterPro" id="IPR024607">
    <property type="entry name" value="Sulfatase_CS"/>
</dbReference>
<sequence length="509" mass="57446">MNKLIFYIFIIFGVTLNAQRSEKPNVIIILADDMGVGDISGINPDSKIATPNIDKLLKKGIRFTDGHSSSSVCTPSRYSLLTGQYSWRTRLKKKVLHGDSRAMIDPSVKTIAGVFKNSDYKTAMIGKWHLGWDWQTKNGEILQEDPENPYWIAKNDAAKIDYRRPFKGGPTDRGFDYFYGINASLDMPPYTFIENNKVETLPDSNWKGQGRKSEGPKAHQKFMRGGVAKPGFDPQQVFPVLKNKTIEYIQNADAKAPFFLYVSLTAPHTPVLPDEKFKGKSEAGAYGDFIEQIDAAVGDIVAAVEEKQISENTIIIFTADNGASKSSFPKEFEAKFDHKPSYNFRGRKGSLHQGGHAVPFIVSWPGIDPKTIDTPVLQNDFLMTFADLLDVEIDENEAVDSFSLMPLITGDGTYHREASVYNNFGGWLSIRMGDWKMDMTRSRKKTSLYHIKQDPQEELNLAGKPKYREIQQKLKEKLSEIILNGRSTPGRKLKNEGPEIWDQLFWLKP</sequence>
<proteinExistence type="inferred from homology"/>
<keyword evidence="2" id="KW-0479">Metal-binding</keyword>
<dbReference type="Proteomes" id="UP001597131">
    <property type="component" value="Unassembled WGS sequence"/>
</dbReference>
<evidence type="ECO:0000313" key="7">
    <source>
        <dbReference type="Proteomes" id="UP001597131"/>
    </source>
</evidence>
<feature type="domain" description="Sulfatase N-terminal" evidence="5">
    <location>
        <begin position="24"/>
        <end position="391"/>
    </location>
</feature>
<dbReference type="Gene3D" id="3.30.1120.10">
    <property type="match status" value="1"/>
</dbReference>
<evidence type="ECO:0000259" key="5">
    <source>
        <dbReference type="Pfam" id="PF00884"/>
    </source>
</evidence>
<dbReference type="InterPro" id="IPR017850">
    <property type="entry name" value="Alkaline_phosphatase_core_sf"/>
</dbReference>
<name>A0ABW3NP97_9FLAO</name>
<keyword evidence="4" id="KW-0106">Calcium</keyword>
<dbReference type="Gene3D" id="3.40.720.10">
    <property type="entry name" value="Alkaline Phosphatase, subunit A"/>
    <property type="match status" value="1"/>
</dbReference>
<keyword evidence="3" id="KW-0378">Hydrolase</keyword>
<evidence type="ECO:0000256" key="2">
    <source>
        <dbReference type="ARBA" id="ARBA00022723"/>
    </source>
</evidence>
<dbReference type="InterPro" id="IPR000917">
    <property type="entry name" value="Sulfatase_N"/>
</dbReference>
<dbReference type="PANTHER" id="PTHR42693">
    <property type="entry name" value="ARYLSULFATASE FAMILY MEMBER"/>
    <property type="match status" value="1"/>
</dbReference>
<accession>A0ABW3NP97</accession>
<comment type="similarity">
    <text evidence="1">Belongs to the sulfatase family.</text>
</comment>
<gene>
    <name evidence="6" type="ORF">ACFQ3Q_02240</name>
</gene>
<comment type="caution">
    <text evidence="6">The sequence shown here is derived from an EMBL/GenBank/DDBJ whole genome shotgun (WGS) entry which is preliminary data.</text>
</comment>
<evidence type="ECO:0000256" key="4">
    <source>
        <dbReference type="ARBA" id="ARBA00022837"/>
    </source>
</evidence>
<evidence type="ECO:0000313" key="6">
    <source>
        <dbReference type="EMBL" id="MFD1094556.1"/>
    </source>
</evidence>
<dbReference type="CDD" id="cd16143">
    <property type="entry name" value="ARS_like"/>
    <property type="match status" value="1"/>
</dbReference>
<evidence type="ECO:0000256" key="1">
    <source>
        <dbReference type="ARBA" id="ARBA00008779"/>
    </source>
</evidence>
<dbReference type="Pfam" id="PF00884">
    <property type="entry name" value="Sulfatase"/>
    <property type="match status" value="1"/>
</dbReference>
<dbReference type="RefSeq" id="WP_380742491.1">
    <property type="nucleotide sequence ID" value="NZ_JBHTLI010000001.1"/>
</dbReference>
<dbReference type="PANTHER" id="PTHR42693:SF53">
    <property type="entry name" value="ENDO-4-O-SULFATASE"/>
    <property type="match status" value="1"/>
</dbReference>
<dbReference type="InterPro" id="IPR050738">
    <property type="entry name" value="Sulfatase"/>
</dbReference>
<protein>
    <submittedName>
        <fullName evidence="6">Arylsulfatase</fullName>
    </submittedName>
</protein>
<dbReference type="EMBL" id="JBHTLI010000001">
    <property type="protein sequence ID" value="MFD1094556.1"/>
    <property type="molecule type" value="Genomic_DNA"/>
</dbReference>
<organism evidence="6 7">
    <name type="scientific">Salegentibacter chungangensis</name>
    <dbReference type="NCBI Taxonomy" id="1335724"/>
    <lineage>
        <taxon>Bacteria</taxon>
        <taxon>Pseudomonadati</taxon>
        <taxon>Bacteroidota</taxon>
        <taxon>Flavobacteriia</taxon>
        <taxon>Flavobacteriales</taxon>
        <taxon>Flavobacteriaceae</taxon>
        <taxon>Salegentibacter</taxon>
    </lineage>
</organism>
<dbReference type="SUPFAM" id="SSF53649">
    <property type="entry name" value="Alkaline phosphatase-like"/>
    <property type="match status" value="1"/>
</dbReference>
<keyword evidence="7" id="KW-1185">Reference proteome</keyword>